<dbReference type="InterPro" id="IPR002220">
    <property type="entry name" value="DapA-like"/>
</dbReference>
<dbReference type="RefSeq" id="WP_013045184.1">
    <property type="nucleotide sequence ID" value="NC_014010.1"/>
</dbReference>
<reference evidence="6 7" key="1">
    <citation type="journal article" date="2010" name="J. Bacteriol.">
        <title>Complete genome sequence of "Candidatus Puniceispirillum marinum" IMCC1322, a representative of the SAR116 clade in the Alphaproteobacteria.</title>
        <authorList>
            <person name="Oh H.M."/>
            <person name="Kwon K.K."/>
            <person name="Kang I."/>
            <person name="Kang S.G."/>
            <person name="Lee J.H."/>
            <person name="Kim S.J."/>
            <person name="Cho J.C."/>
        </authorList>
    </citation>
    <scope>NUCLEOTIDE SEQUENCE [LARGE SCALE GENOMIC DNA]</scope>
    <source>
        <strain evidence="6 7">IMCC1322</strain>
    </source>
</reference>
<accession>D5BQ56</accession>
<dbReference type="GO" id="GO:0008840">
    <property type="term" value="F:4-hydroxy-tetrahydrodipicolinate synthase activity"/>
    <property type="evidence" value="ECO:0007669"/>
    <property type="project" value="UniProtKB-EC"/>
</dbReference>
<evidence type="ECO:0000313" key="6">
    <source>
        <dbReference type="EMBL" id="ADE38554.1"/>
    </source>
</evidence>
<keyword evidence="7" id="KW-1185">Reference proteome</keyword>
<dbReference type="Gene3D" id="3.20.20.70">
    <property type="entry name" value="Aldolase class I"/>
    <property type="match status" value="1"/>
</dbReference>
<dbReference type="AlphaFoldDB" id="D5BQ56"/>
<dbReference type="SMART" id="SM01130">
    <property type="entry name" value="DHDPS"/>
    <property type="match status" value="1"/>
</dbReference>
<gene>
    <name evidence="6" type="ordered locus">SAR116_0311</name>
</gene>
<keyword evidence="1 3" id="KW-0456">Lyase</keyword>
<dbReference type="Pfam" id="PF00701">
    <property type="entry name" value="DHDPS"/>
    <property type="match status" value="1"/>
</dbReference>
<dbReference type="eggNOG" id="COG0329">
    <property type="taxonomic scope" value="Bacteria"/>
</dbReference>
<dbReference type="HOGENOM" id="CLU_049343_7_1_5"/>
<keyword evidence="2" id="KW-0704">Schiff base</keyword>
<feature type="binding site" evidence="5">
    <location>
        <position position="202"/>
    </location>
    <ligand>
        <name>pyruvate</name>
        <dbReference type="ChEBI" id="CHEBI:15361"/>
    </ligand>
</feature>
<dbReference type="SUPFAM" id="SSF51569">
    <property type="entry name" value="Aldolase"/>
    <property type="match status" value="1"/>
</dbReference>
<dbReference type="EMBL" id="CP001751">
    <property type="protein sequence ID" value="ADE38554.1"/>
    <property type="molecule type" value="Genomic_DNA"/>
</dbReference>
<dbReference type="PIRSF" id="PIRSF001365">
    <property type="entry name" value="DHDPS"/>
    <property type="match status" value="1"/>
</dbReference>
<dbReference type="OrthoDB" id="9782828at2"/>
<dbReference type="InterPro" id="IPR020624">
    <property type="entry name" value="Schiff_base-form_aldolases_CS"/>
</dbReference>
<dbReference type="STRING" id="488538.SAR116_0311"/>
<protein>
    <submittedName>
        <fullName evidence="6">Dihydrodipicolinate synthetase</fullName>
        <ecNumber evidence="6">4.3.3.7</ecNumber>
    </submittedName>
</protein>
<dbReference type="EC" id="4.3.3.7" evidence="6"/>
<evidence type="ECO:0000256" key="2">
    <source>
        <dbReference type="ARBA" id="ARBA00023270"/>
    </source>
</evidence>
<dbReference type="KEGG" id="apb:SAR116_0311"/>
<dbReference type="InterPro" id="IPR013785">
    <property type="entry name" value="Aldolase_TIM"/>
</dbReference>
<sequence length="313" mass="34535">MFDGIIPPIITPFNDDMSVDEKGFATVIEYMIANGVHAIIVGGTTGENYSLSTAERINQFGVARDIINGRVPMICGVNDMTTATAVGLAEAARDKGADGILLAAPPYSLPTERELAAHCLLIDRAADLPIMLYNYPGRTGVWMGEEFLSRVGQRNNFMSIKEASGDINRIHLLAREFPHIALSCGAEDQALEFFVWGATSWVTPMANFFCAELVRFYELCRFEKDFDTAREMMTALLPLTTVIEGGGKFAQSVKFCVEFQGMSAGPVRPPMRALKKEQKRALREVIETAKISLQSILSDKETKKDESHVKLVK</sequence>
<evidence type="ECO:0000256" key="5">
    <source>
        <dbReference type="PIRSR" id="PIRSR001365-2"/>
    </source>
</evidence>
<dbReference type="Proteomes" id="UP000007460">
    <property type="component" value="Chromosome"/>
</dbReference>
<feature type="binding site" evidence="5">
    <location>
        <position position="45"/>
    </location>
    <ligand>
        <name>pyruvate</name>
        <dbReference type="ChEBI" id="CHEBI:15361"/>
    </ligand>
</feature>
<dbReference type="PANTHER" id="PTHR42849:SF1">
    <property type="entry name" value="N-ACETYLNEURAMINATE LYASE"/>
    <property type="match status" value="1"/>
</dbReference>
<dbReference type="GO" id="GO:0008747">
    <property type="term" value="F:N-acetylneuraminate lyase activity"/>
    <property type="evidence" value="ECO:0007669"/>
    <property type="project" value="TreeGrafter"/>
</dbReference>
<dbReference type="GO" id="GO:0019262">
    <property type="term" value="P:N-acetylneuraminate catabolic process"/>
    <property type="evidence" value="ECO:0007669"/>
    <property type="project" value="TreeGrafter"/>
</dbReference>
<dbReference type="PRINTS" id="PR00146">
    <property type="entry name" value="DHPICSNTHASE"/>
</dbReference>
<evidence type="ECO:0000313" key="7">
    <source>
        <dbReference type="Proteomes" id="UP000007460"/>
    </source>
</evidence>
<feature type="active site" description="Schiff-base intermediate with substrate" evidence="4">
    <location>
        <position position="161"/>
    </location>
</feature>
<evidence type="ECO:0000256" key="3">
    <source>
        <dbReference type="PIRNR" id="PIRNR001365"/>
    </source>
</evidence>
<evidence type="ECO:0000256" key="1">
    <source>
        <dbReference type="ARBA" id="ARBA00023239"/>
    </source>
</evidence>
<dbReference type="PANTHER" id="PTHR42849">
    <property type="entry name" value="N-ACETYLNEURAMINATE LYASE"/>
    <property type="match status" value="1"/>
</dbReference>
<comment type="similarity">
    <text evidence="3">Belongs to the DapA family.</text>
</comment>
<feature type="active site" description="Proton donor/acceptor" evidence="4">
    <location>
        <position position="133"/>
    </location>
</feature>
<dbReference type="CDD" id="cd00408">
    <property type="entry name" value="DHDPS-like"/>
    <property type="match status" value="1"/>
</dbReference>
<name>D5BQ56_PUNMI</name>
<organism evidence="6 7">
    <name type="scientific">Puniceispirillum marinum (strain IMCC1322)</name>
    <dbReference type="NCBI Taxonomy" id="488538"/>
    <lineage>
        <taxon>Bacteria</taxon>
        <taxon>Pseudomonadati</taxon>
        <taxon>Pseudomonadota</taxon>
        <taxon>Alphaproteobacteria</taxon>
        <taxon>Candidatus Puniceispirillales</taxon>
        <taxon>Candidatus Puniceispirillaceae</taxon>
        <taxon>Candidatus Puniceispirillum</taxon>
    </lineage>
</organism>
<evidence type="ECO:0000256" key="4">
    <source>
        <dbReference type="PIRSR" id="PIRSR001365-1"/>
    </source>
</evidence>
<dbReference type="GO" id="GO:0005829">
    <property type="term" value="C:cytosol"/>
    <property type="evidence" value="ECO:0007669"/>
    <property type="project" value="TreeGrafter"/>
</dbReference>
<proteinExistence type="inferred from homology"/>
<dbReference type="PROSITE" id="PS00665">
    <property type="entry name" value="DHDPS_1"/>
    <property type="match status" value="1"/>
</dbReference>